<dbReference type="PANTHER" id="PTHR46558">
    <property type="entry name" value="TRACRIPTIONAL REGULATORY PROTEIN-RELATED-RELATED"/>
    <property type="match status" value="1"/>
</dbReference>
<feature type="domain" description="HTH cro/C1-type" evidence="2">
    <location>
        <begin position="8"/>
        <end position="62"/>
    </location>
</feature>
<dbReference type="CDD" id="cd00093">
    <property type="entry name" value="HTH_XRE"/>
    <property type="match status" value="1"/>
</dbReference>
<sequence length="124" mass="14180">MKSFGERLSYLRNKKGLSQEELAKVFKIGKSTLGMYETNKREPKHDMTARIAEYFNVSIDWLTTGKNEKSESELALPEEVVSNVIREAEEHYGVNLRDDPVVESAVRDLINNLAKMKKSSQTKD</sequence>
<name>A0ABQ1Z342_9BACL</name>
<reference evidence="4" key="1">
    <citation type="journal article" date="2019" name="Int. J. Syst. Evol. Microbiol.">
        <title>The Global Catalogue of Microorganisms (GCM) 10K type strain sequencing project: providing services to taxonomists for standard genome sequencing and annotation.</title>
        <authorList>
            <consortium name="The Broad Institute Genomics Platform"/>
            <consortium name="The Broad Institute Genome Sequencing Center for Infectious Disease"/>
            <person name="Wu L."/>
            <person name="Ma J."/>
        </authorList>
    </citation>
    <scope>NUCLEOTIDE SEQUENCE [LARGE SCALE GENOMIC DNA]</scope>
    <source>
        <strain evidence="4">CGMCC 1.12770</strain>
    </source>
</reference>
<protein>
    <submittedName>
        <fullName evidence="3">Transcriptional regulator</fullName>
    </submittedName>
</protein>
<proteinExistence type="predicted"/>
<dbReference type="PANTHER" id="PTHR46558:SF11">
    <property type="entry name" value="HTH-TYPE TRANSCRIPTIONAL REGULATOR XRE"/>
    <property type="match status" value="1"/>
</dbReference>
<accession>A0ABQ1Z342</accession>
<dbReference type="Pfam" id="PF12844">
    <property type="entry name" value="HTH_19"/>
    <property type="match status" value="1"/>
</dbReference>
<dbReference type="Gene3D" id="1.10.260.40">
    <property type="entry name" value="lambda repressor-like DNA-binding domains"/>
    <property type="match status" value="1"/>
</dbReference>
<evidence type="ECO:0000259" key="2">
    <source>
        <dbReference type="PROSITE" id="PS50943"/>
    </source>
</evidence>
<organism evidence="3 4">
    <name type="scientific">Paenibacillus silvae</name>
    <dbReference type="NCBI Taxonomy" id="1325358"/>
    <lineage>
        <taxon>Bacteria</taxon>
        <taxon>Bacillati</taxon>
        <taxon>Bacillota</taxon>
        <taxon>Bacilli</taxon>
        <taxon>Bacillales</taxon>
        <taxon>Paenibacillaceae</taxon>
        <taxon>Paenibacillus</taxon>
    </lineage>
</organism>
<dbReference type="RefSeq" id="WP_188591366.1">
    <property type="nucleotide sequence ID" value="NZ_BMFU01000001.1"/>
</dbReference>
<dbReference type="SMART" id="SM00530">
    <property type="entry name" value="HTH_XRE"/>
    <property type="match status" value="1"/>
</dbReference>
<evidence type="ECO:0000313" key="3">
    <source>
        <dbReference type="EMBL" id="GGH46241.1"/>
    </source>
</evidence>
<keyword evidence="4" id="KW-1185">Reference proteome</keyword>
<dbReference type="EMBL" id="BMFU01000001">
    <property type="protein sequence ID" value="GGH46241.1"/>
    <property type="molecule type" value="Genomic_DNA"/>
</dbReference>
<dbReference type="InterPro" id="IPR010982">
    <property type="entry name" value="Lambda_DNA-bd_dom_sf"/>
</dbReference>
<gene>
    <name evidence="3" type="ORF">GCM10008014_08780</name>
</gene>
<keyword evidence="1" id="KW-0238">DNA-binding</keyword>
<dbReference type="Proteomes" id="UP000652153">
    <property type="component" value="Unassembled WGS sequence"/>
</dbReference>
<dbReference type="InterPro" id="IPR001387">
    <property type="entry name" value="Cro/C1-type_HTH"/>
</dbReference>
<dbReference type="SUPFAM" id="SSF47413">
    <property type="entry name" value="lambda repressor-like DNA-binding domains"/>
    <property type="match status" value="1"/>
</dbReference>
<evidence type="ECO:0000256" key="1">
    <source>
        <dbReference type="ARBA" id="ARBA00023125"/>
    </source>
</evidence>
<dbReference type="PROSITE" id="PS50943">
    <property type="entry name" value="HTH_CROC1"/>
    <property type="match status" value="1"/>
</dbReference>
<evidence type="ECO:0000313" key="4">
    <source>
        <dbReference type="Proteomes" id="UP000652153"/>
    </source>
</evidence>
<comment type="caution">
    <text evidence="3">The sequence shown here is derived from an EMBL/GenBank/DDBJ whole genome shotgun (WGS) entry which is preliminary data.</text>
</comment>